<keyword evidence="1" id="KW-0732">Signal</keyword>
<dbReference type="InterPro" id="IPR027385">
    <property type="entry name" value="Beta-barrel_OMP"/>
</dbReference>
<dbReference type="SUPFAM" id="SSF56925">
    <property type="entry name" value="OMPA-like"/>
    <property type="match status" value="1"/>
</dbReference>
<evidence type="ECO:0000259" key="2">
    <source>
        <dbReference type="Pfam" id="PF13505"/>
    </source>
</evidence>
<dbReference type="eggNOG" id="COG3637">
    <property type="taxonomic scope" value="Bacteria"/>
</dbReference>
<dbReference type="Pfam" id="PF13505">
    <property type="entry name" value="OMP_b-brl"/>
    <property type="match status" value="1"/>
</dbReference>
<dbReference type="HOGENOM" id="CLU_1208851_0_0_10"/>
<organism evidence="3 4">
    <name type="scientific">Paludibacter propionicigenes (strain DSM 17365 / JCM 13257 / WB4)</name>
    <dbReference type="NCBI Taxonomy" id="694427"/>
    <lineage>
        <taxon>Bacteria</taxon>
        <taxon>Pseudomonadati</taxon>
        <taxon>Bacteroidota</taxon>
        <taxon>Bacteroidia</taxon>
        <taxon>Bacteroidales</taxon>
        <taxon>Paludibacteraceae</taxon>
        <taxon>Paludibacter</taxon>
    </lineage>
</organism>
<protein>
    <recommendedName>
        <fullName evidence="2">Outer membrane protein beta-barrel domain-containing protein</fullName>
    </recommendedName>
</protein>
<dbReference type="OrthoDB" id="654178at2"/>
<dbReference type="Gene3D" id="2.40.160.20">
    <property type="match status" value="1"/>
</dbReference>
<dbReference type="AlphaFoldDB" id="E4T6H0"/>
<evidence type="ECO:0000313" key="4">
    <source>
        <dbReference type="Proteomes" id="UP000008718"/>
    </source>
</evidence>
<dbReference type="Proteomes" id="UP000008718">
    <property type="component" value="Chromosome"/>
</dbReference>
<sequence>MRKLFLSFSLIILMPFFLFSQRRYGQIEKSNANSGAILLSLGTEYCFADTKKSPFSQGISGNKEFSLGYKAKYSNNLGYRAQINYTTVTGSDGVSEIRNYDFSSKIWQASIHGEYTVNLGQVFNRSESPNSIYIFLGIGLINTSANLNYNQRIDYNYKTQKNNETDISAVIPYGIGYQYDFNNNFSFGIEYNLRYSFSDYLDGFKPPYPDSKSNDILQGFSFVFGYKLF</sequence>
<name>E4T6H0_PALPW</name>
<evidence type="ECO:0000256" key="1">
    <source>
        <dbReference type="ARBA" id="ARBA00022729"/>
    </source>
</evidence>
<dbReference type="STRING" id="694427.Palpr_2178"/>
<dbReference type="InterPro" id="IPR011250">
    <property type="entry name" value="OMP/PagP_B-barrel"/>
</dbReference>
<evidence type="ECO:0000313" key="3">
    <source>
        <dbReference type="EMBL" id="ADQ80314.1"/>
    </source>
</evidence>
<keyword evidence="4" id="KW-1185">Reference proteome</keyword>
<proteinExistence type="predicted"/>
<reference evidence="3 4" key="2">
    <citation type="journal article" date="2011" name="Stand. Genomic Sci.">
        <title>Complete genome sequence of Paludibacter propionicigenes type strain (WB4).</title>
        <authorList>
            <person name="Gronow S."/>
            <person name="Munk C."/>
            <person name="Lapidus A."/>
            <person name="Nolan M."/>
            <person name="Lucas S."/>
            <person name="Hammon N."/>
            <person name="Deshpande S."/>
            <person name="Cheng J.F."/>
            <person name="Tapia R."/>
            <person name="Han C."/>
            <person name="Goodwin L."/>
            <person name="Pitluck S."/>
            <person name="Liolios K."/>
            <person name="Ivanova N."/>
            <person name="Mavromatis K."/>
            <person name="Mikhailova N."/>
            <person name="Pati A."/>
            <person name="Chen A."/>
            <person name="Palaniappan K."/>
            <person name="Land M."/>
            <person name="Hauser L."/>
            <person name="Chang Y.J."/>
            <person name="Jeffries C.D."/>
            <person name="Brambilla E."/>
            <person name="Rohde M."/>
            <person name="Goker M."/>
            <person name="Detter J.C."/>
            <person name="Woyke T."/>
            <person name="Bristow J."/>
            <person name="Eisen J.A."/>
            <person name="Markowitz V."/>
            <person name="Hugenholtz P."/>
            <person name="Kyrpides N.C."/>
            <person name="Klenk H.P."/>
        </authorList>
    </citation>
    <scope>NUCLEOTIDE SEQUENCE [LARGE SCALE GENOMIC DNA]</scope>
    <source>
        <strain evidence="4">DSM 17365 / JCM 13257 / WB4</strain>
    </source>
</reference>
<gene>
    <name evidence="3" type="ordered locus">Palpr_2178</name>
</gene>
<accession>E4T6H0</accession>
<reference key="1">
    <citation type="submission" date="2010-11" db="EMBL/GenBank/DDBJ databases">
        <title>The complete genome of Paludibacter propionicigenes DSM 17365.</title>
        <authorList>
            <consortium name="US DOE Joint Genome Institute (JGI-PGF)"/>
            <person name="Lucas S."/>
            <person name="Copeland A."/>
            <person name="Lapidus A."/>
            <person name="Bruce D."/>
            <person name="Goodwin L."/>
            <person name="Pitluck S."/>
            <person name="Kyrpides N."/>
            <person name="Mavromatis K."/>
            <person name="Ivanova N."/>
            <person name="Munk A.C."/>
            <person name="Brettin T."/>
            <person name="Detter J.C."/>
            <person name="Han C."/>
            <person name="Tapia R."/>
            <person name="Land M."/>
            <person name="Hauser L."/>
            <person name="Markowitz V."/>
            <person name="Cheng J.-F."/>
            <person name="Hugenholtz P."/>
            <person name="Woyke T."/>
            <person name="Wu D."/>
            <person name="Gronow S."/>
            <person name="Wellnitz S."/>
            <person name="Brambilla E."/>
            <person name="Klenk H.-P."/>
            <person name="Eisen J.A."/>
        </authorList>
    </citation>
    <scope>NUCLEOTIDE SEQUENCE</scope>
    <source>
        <strain>WB4</strain>
    </source>
</reference>
<feature type="domain" description="Outer membrane protein beta-barrel" evidence="2">
    <location>
        <begin position="63"/>
        <end position="224"/>
    </location>
</feature>
<dbReference type="RefSeq" id="WP_013445683.1">
    <property type="nucleotide sequence ID" value="NC_014734.1"/>
</dbReference>
<dbReference type="KEGG" id="ppn:Palpr_2178"/>
<dbReference type="EMBL" id="CP002345">
    <property type="protein sequence ID" value="ADQ80314.1"/>
    <property type="molecule type" value="Genomic_DNA"/>
</dbReference>